<proteinExistence type="predicted"/>
<dbReference type="AlphaFoldDB" id="A0A939TR36"/>
<gene>
    <name evidence="1" type="ORF">J5V96_09430</name>
</gene>
<protein>
    <submittedName>
        <fullName evidence="1">Uncharacterized protein</fullName>
    </submittedName>
</protein>
<sequence length="92" mass="9327">MGGALTWGEAKLLLEEAASDPSTALGAELANWAYPASLPDLLALIAQIGNEKAARKVMPWAMPSPKANGSGATSDEVAAAVADLESGIVFST</sequence>
<organism evidence="1 2">
    <name type="scientific">Microbacterium stercoris</name>
    <dbReference type="NCBI Taxonomy" id="2820289"/>
    <lineage>
        <taxon>Bacteria</taxon>
        <taxon>Bacillati</taxon>
        <taxon>Actinomycetota</taxon>
        <taxon>Actinomycetes</taxon>
        <taxon>Micrococcales</taxon>
        <taxon>Microbacteriaceae</taxon>
        <taxon>Microbacterium</taxon>
    </lineage>
</organism>
<comment type="caution">
    <text evidence="1">The sequence shown here is derived from an EMBL/GenBank/DDBJ whole genome shotgun (WGS) entry which is preliminary data.</text>
</comment>
<reference evidence="1" key="1">
    <citation type="submission" date="2021-03" db="EMBL/GenBank/DDBJ databases">
        <title>Microbacterium sp. nov., a novel actinobacterium isolated from cow dung.</title>
        <authorList>
            <person name="Zhang L."/>
        </authorList>
    </citation>
    <scope>NUCLEOTIDE SEQUENCE</scope>
    <source>
        <strain evidence="1">NEAU-LLB</strain>
    </source>
</reference>
<keyword evidence="2" id="KW-1185">Reference proteome</keyword>
<dbReference type="EMBL" id="JAGFOA010000003">
    <property type="protein sequence ID" value="MBO3663736.1"/>
    <property type="molecule type" value="Genomic_DNA"/>
</dbReference>
<accession>A0A939TR36</accession>
<dbReference type="Proteomes" id="UP000680132">
    <property type="component" value="Unassembled WGS sequence"/>
</dbReference>
<evidence type="ECO:0000313" key="2">
    <source>
        <dbReference type="Proteomes" id="UP000680132"/>
    </source>
</evidence>
<name>A0A939TR36_9MICO</name>
<evidence type="ECO:0000313" key="1">
    <source>
        <dbReference type="EMBL" id="MBO3663736.1"/>
    </source>
</evidence>